<feature type="transmembrane region" description="Helical" evidence="1">
    <location>
        <begin position="7"/>
        <end position="28"/>
    </location>
</feature>
<keyword evidence="1" id="KW-0812">Transmembrane</keyword>
<feature type="non-terminal residue" evidence="2">
    <location>
        <position position="1"/>
    </location>
</feature>
<dbReference type="Proteomes" id="UP000053257">
    <property type="component" value="Unassembled WGS sequence"/>
</dbReference>
<reference evidence="2 3" key="1">
    <citation type="journal article" date="2014" name="PLoS Genet.">
        <title>Analysis of the Phlebiopsis gigantea genome, transcriptome and secretome provides insight into its pioneer colonization strategies of wood.</title>
        <authorList>
            <person name="Hori C."/>
            <person name="Ishida T."/>
            <person name="Igarashi K."/>
            <person name="Samejima M."/>
            <person name="Suzuki H."/>
            <person name="Master E."/>
            <person name="Ferreira P."/>
            <person name="Ruiz-Duenas F.J."/>
            <person name="Held B."/>
            <person name="Canessa P."/>
            <person name="Larrondo L.F."/>
            <person name="Schmoll M."/>
            <person name="Druzhinina I.S."/>
            <person name="Kubicek C.P."/>
            <person name="Gaskell J.A."/>
            <person name="Kersten P."/>
            <person name="St John F."/>
            <person name="Glasner J."/>
            <person name="Sabat G."/>
            <person name="Splinter BonDurant S."/>
            <person name="Syed K."/>
            <person name="Yadav J."/>
            <person name="Mgbeahuruike A.C."/>
            <person name="Kovalchuk A."/>
            <person name="Asiegbu F.O."/>
            <person name="Lackner G."/>
            <person name="Hoffmeister D."/>
            <person name="Rencoret J."/>
            <person name="Gutierrez A."/>
            <person name="Sun H."/>
            <person name="Lindquist E."/>
            <person name="Barry K."/>
            <person name="Riley R."/>
            <person name="Grigoriev I.V."/>
            <person name="Henrissat B."/>
            <person name="Kues U."/>
            <person name="Berka R.M."/>
            <person name="Martinez A.T."/>
            <person name="Covert S.F."/>
            <person name="Blanchette R.A."/>
            <person name="Cullen D."/>
        </authorList>
    </citation>
    <scope>NUCLEOTIDE SEQUENCE [LARGE SCALE GENOMIC DNA]</scope>
    <source>
        <strain evidence="2 3">11061_1 CR5-6</strain>
    </source>
</reference>
<evidence type="ECO:0000256" key="1">
    <source>
        <dbReference type="SAM" id="Phobius"/>
    </source>
</evidence>
<dbReference type="HOGENOM" id="CLU_2446719_0_0_1"/>
<keyword evidence="1" id="KW-1133">Transmembrane helix</keyword>
<keyword evidence="3" id="KW-1185">Reference proteome</keyword>
<dbReference type="EMBL" id="KN840457">
    <property type="protein sequence ID" value="KIP10215.1"/>
    <property type="molecule type" value="Genomic_DNA"/>
</dbReference>
<proteinExistence type="predicted"/>
<dbReference type="AlphaFoldDB" id="A0A0C3SE48"/>
<evidence type="ECO:0000313" key="2">
    <source>
        <dbReference type="EMBL" id="KIP10215.1"/>
    </source>
</evidence>
<sequence>LFDRGHSIILFAISPLLQLLVVFTSPIAECEVYWQRLFCQGVGVTLAAGAAYASLVAVAHWFKQRKGDAQGFMAFGPHIKGTALPNAVPH</sequence>
<keyword evidence="1" id="KW-0472">Membrane</keyword>
<protein>
    <submittedName>
        <fullName evidence="2">Uncharacterized protein</fullName>
    </submittedName>
</protein>
<organism evidence="2 3">
    <name type="scientific">Phlebiopsis gigantea (strain 11061_1 CR5-6)</name>
    <name type="common">White-rot fungus</name>
    <name type="synonym">Peniophora gigantea</name>
    <dbReference type="NCBI Taxonomy" id="745531"/>
    <lineage>
        <taxon>Eukaryota</taxon>
        <taxon>Fungi</taxon>
        <taxon>Dikarya</taxon>
        <taxon>Basidiomycota</taxon>
        <taxon>Agaricomycotina</taxon>
        <taxon>Agaricomycetes</taxon>
        <taxon>Polyporales</taxon>
        <taxon>Phanerochaetaceae</taxon>
        <taxon>Phlebiopsis</taxon>
    </lineage>
</organism>
<accession>A0A0C3SE48</accession>
<feature type="transmembrane region" description="Helical" evidence="1">
    <location>
        <begin position="40"/>
        <end position="62"/>
    </location>
</feature>
<name>A0A0C3SE48_PHLG1</name>
<evidence type="ECO:0000313" key="3">
    <source>
        <dbReference type="Proteomes" id="UP000053257"/>
    </source>
</evidence>
<gene>
    <name evidence="2" type="ORF">PHLGIDRAFT_66067</name>
</gene>